<gene>
    <name evidence="1" type="ORF">S03H2_49412</name>
</gene>
<organism evidence="1">
    <name type="scientific">marine sediment metagenome</name>
    <dbReference type="NCBI Taxonomy" id="412755"/>
    <lineage>
        <taxon>unclassified sequences</taxon>
        <taxon>metagenomes</taxon>
        <taxon>ecological metagenomes</taxon>
    </lineage>
</organism>
<evidence type="ECO:0000313" key="1">
    <source>
        <dbReference type="EMBL" id="GAH72239.1"/>
    </source>
</evidence>
<comment type="caution">
    <text evidence="1">The sequence shown here is derived from an EMBL/GenBank/DDBJ whole genome shotgun (WGS) entry which is preliminary data.</text>
</comment>
<sequence>LCYPDFENNRHSLESDMMTAFNALIGRLPRKLYWFLKLVMKMFNRYNILE</sequence>
<name>X1J1J5_9ZZZZ</name>
<proteinExistence type="predicted"/>
<feature type="non-terminal residue" evidence="1">
    <location>
        <position position="1"/>
    </location>
</feature>
<dbReference type="AlphaFoldDB" id="X1J1J5"/>
<dbReference type="EMBL" id="BARU01031224">
    <property type="protein sequence ID" value="GAH72239.1"/>
    <property type="molecule type" value="Genomic_DNA"/>
</dbReference>
<reference evidence="1" key="1">
    <citation type="journal article" date="2014" name="Front. Microbiol.">
        <title>High frequency of phylogenetically diverse reductive dehalogenase-homologous genes in deep subseafloor sedimentary metagenomes.</title>
        <authorList>
            <person name="Kawai M."/>
            <person name="Futagami T."/>
            <person name="Toyoda A."/>
            <person name="Takaki Y."/>
            <person name="Nishi S."/>
            <person name="Hori S."/>
            <person name="Arai W."/>
            <person name="Tsubouchi T."/>
            <person name="Morono Y."/>
            <person name="Uchiyama I."/>
            <person name="Ito T."/>
            <person name="Fujiyama A."/>
            <person name="Inagaki F."/>
            <person name="Takami H."/>
        </authorList>
    </citation>
    <scope>NUCLEOTIDE SEQUENCE</scope>
    <source>
        <strain evidence="1">Expedition CK06-06</strain>
    </source>
</reference>
<protein>
    <submittedName>
        <fullName evidence="1">Uncharacterized protein</fullName>
    </submittedName>
</protein>
<accession>X1J1J5</accession>